<dbReference type="EMBL" id="CM002924">
    <property type="protein sequence ID" value="KGN58887.1"/>
    <property type="molecule type" value="Genomic_DNA"/>
</dbReference>
<reference evidence="2 3" key="2">
    <citation type="journal article" date="2009" name="PLoS ONE">
        <title>An integrated genetic and cytogenetic map of the cucumber genome.</title>
        <authorList>
            <person name="Ren Y."/>
            <person name="Zhang Z."/>
            <person name="Liu J."/>
            <person name="Staub J.E."/>
            <person name="Han Y."/>
            <person name="Cheng Z."/>
            <person name="Li X."/>
            <person name="Lu J."/>
            <person name="Miao H."/>
            <person name="Kang H."/>
            <person name="Xie B."/>
            <person name="Gu X."/>
            <person name="Wang X."/>
            <person name="Du Y."/>
            <person name="Jin W."/>
            <person name="Huang S."/>
        </authorList>
    </citation>
    <scope>NUCLEOTIDE SEQUENCE [LARGE SCALE GENOMIC DNA]</scope>
    <source>
        <strain evidence="3">cv. 9930</strain>
    </source>
</reference>
<dbReference type="AlphaFoldDB" id="A0A0A0LDR3"/>
<dbReference type="Proteomes" id="UP000029981">
    <property type="component" value="Chromosome 3"/>
</dbReference>
<evidence type="ECO:0000313" key="2">
    <source>
        <dbReference type="EMBL" id="KGN58887.1"/>
    </source>
</evidence>
<feature type="compositionally biased region" description="Basic and acidic residues" evidence="1">
    <location>
        <begin position="134"/>
        <end position="152"/>
    </location>
</feature>
<dbReference type="Gramene" id="KGN58887">
    <property type="protein sequence ID" value="KGN58887"/>
    <property type="gene ID" value="Csa_3G734890"/>
</dbReference>
<feature type="region of interest" description="Disordered" evidence="1">
    <location>
        <begin position="132"/>
        <end position="152"/>
    </location>
</feature>
<organism evidence="2 3">
    <name type="scientific">Cucumis sativus</name>
    <name type="common">Cucumber</name>
    <dbReference type="NCBI Taxonomy" id="3659"/>
    <lineage>
        <taxon>Eukaryota</taxon>
        <taxon>Viridiplantae</taxon>
        <taxon>Streptophyta</taxon>
        <taxon>Embryophyta</taxon>
        <taxon>Tracheophyta</taxon>
        <taxon>Spermatophyta</taxon>
        <taxon>Magnoliopsida</taxon>
        <taxon>eudicotyledons</taxon>
        <taxon>Gunneridae</taxon>
        <taxon>Pentapetalae</taxon>
        <taxon>rosids</taxon>
        <taxon>fabids</taxon>
        <taxon>Cucurbitales</taxon>
        <taxon>Cucurbitaceae</taxon>
        <taxon>Benincaseae</taxon>
        <taxon>Cucumis</taxon>
    </lineage>
</organism>
<evidence type="ECO:0000256" key="1">
    <source>
        <dbReference type="SAM" id="MobiDB-lite"/>
    </source>
</evidence>
<reference evidence="2 3" key="3">
    <citation type="journal article" date="2010" name="BMC Genomics">
        <title>Transcriptome sequencing and comparative analysis of cucumber flowers with different sex types.</title>
        <authorList>
            <person name="Guo S."/>
            <person name="Zheng Y."/>
            <person name="Joung J.G."/>
            <person name="Liu S."/>
            <person name="Zhang Z."/>
            <person name="Crasta O.R."/>
            <person name="Sobral B.W."/>
            <person name="Xu Y."/>
            <person name="Huang S."/>
            <person name="Fei Z."/>
        </authorList>
    </citation>
    <scope>NUCLEOTIDE SEQUENCE [LARGE SCALE GENOMIC DNA]</scope>
    <source>
        <strain evidence="3">cv. 9930</strain>
    </source>
</reference>
<name>A0A0A0LDR3_CUCSA</name>
<proteinExistence type="predicted"/>
<gene>
    <name evidence="2" type="ORF">Csa_3G734890</name>
</gene>
<reference evidence="2 3" key="4">
    <citation type="journal article" date="2011" name="BMC Genomics">
        <title>RNA-Seq improves annotation of protein-coding genes in the cucumber genome.</title>
        <authorList>
            <person name="Li Z."/>
            <person name="Zhang Z."/>
            <person name="Yan P."/>
            <person name="Huang S."/>
            <person name="Fei Z."/>
            <person name="Lin K."/>
        </authorList>
    </citation>
    <scope>NUCLEOTIDE SEQUENCE [LARGE SCALE GENOMIC DNA]</scope>
    <source>
        <strain evidence="3">cv. 9930</strain>
    </source>
</reference>
<reference evidence="2 3" key="1">
    <citation type="journal article" date="2009" name="Nat. Genet.">
        <title>The genome of the cucumber, Cucumis sativus L.</title>
        <authorList>
            <person name="Huang S."/>
            <person name="Li R."/>
            <person name="Zhang Z."/>
            <person name="Li L."/>
            <person name="Gu X."/>
            <person name="Fan W."/>
            <person name="Lucas W.J."/>
            <person name="Wang X."/>
            <person name="Xie B."/>
            <person name="Ni P."/>
            <person name="Ren Y."/>
            <person name="Zhu H."/>
            <person name="Li J."/>
            <person name="Lin K."/>
            <person name="Jin W."/>
            <person name="Fei Z."/>
            <person name="Li G."/>
            <person name="Staub J."/>
            <person name="Kilian A."/>
            <person name="van der Vossen E.A."/>
            <person name="Wu Y."/>
            <person name="Guo J."/>
            <person name="He J."/>
            <person name="Jia Z."/>
            <person name="Ren Y."/>
            <person name="Tian G."/>
            <person name="Lu Y."/>
            <person name="Ruan J."/>
            <person name="Qian W."/>
            <person name="Wang M."/>
            <person name="Huang Q."/>
            <person name="Li B."/>
            <person name="Xuan Z."/>
            <person name="Cao J."/>
            <person name="Asan"/>
            <person name="Wu Z."/>
            <person name="Zhang J."/>
            <person name="Cai Q."/>
            <person name="Bai Y."/>
            <person name="Zhao B."/>
            <person name="Han Y."/>
            <person name="Li Y."/>
            <person name="Li X."/>
            <person name="Wang S."/>
            <person name="Shi Q."/>
            <person name="Liu S."/>
            <person name="Cho W.K."/>
            <person name="Kim J.Y."/>
            <person name="Xu Y."/>
            <person name="Heller-Uszynska K."/>
            <person name="Miao H."/>
            <person name="Cheng Z."/>
            <person name="Zhang S."/>
            <person name="Wu J."/>
            <person name="Yang Y."/>
            <person name="Kang H."/>
            <person name="Li M."/>
            <person name="Liang H."/>
            <person name="Ren X."/>
            <person name="Shi Z."/>
            <person name="Wen M."/>
            <person name="Jian M."/>
            <person name="Yang H."/>
            <person name="Zhang G."/>
            <person name="Yang Z."/>
            <person name="Chen R."/>
            <person name="Liu S."/>
            <person name="Li J."/>
            <person name="Ma L."/>
            <person name="Liu H."/>
            <person name="Zhou Y."/>
            <person name="Zhao J."/>
            <person name="Fang X."/>
            <person name="Li G."/>
            <person name="Fang L."/>
            <person name="Li Y."/>
            <person name="Liu D."/>
            <person name="Zheng H."/>
            <person name="Zhang Y."/>
            <person name="Qin N."/>
            <person name="Li Z."/>
            <person name="Yang G."/>
            <person name="Yang S."/>
            <person name="Bolund L."/>
            <person name="Kristiansen K."/>
            <person name="Zheng H."/>
            <person name="Li S."/>
            <person name="Zhang X."/>
            <person name="Yang H."/>
            <person name="Wang J."/>
            <person name="Sun R."/>
            <person name="Zhang B."/>
            <person name="Jiang S."/>
            <person name="Wang J."/>
            <person name="Du Y."/>
            <person name="Li S."/>
        </authorList>
    </citation>
    <scope>NUCLEOTIDE SEQUENCE [LARGE SCALE GENOMIC DNA]</scope>
    <source>
        <strain evidence="3">cv. 9930</strain>
    </source>
</reference>
<accession>A0A0A0LDR3</accession>
<evidence type="ECO:0000313" key="3">
    <source>
        <dbReference type="Proteomes" id="UP000029981"/>
    </source>
</evidence>
<sequence length="152" mass="17771">MLWNQIRTLPHDRFSLRLKWIENENLIPHNLHNAIERNDIVESLVPLARRIRSIIIGHRRRSRRPCGYRISAAALLRWSSKKSTRVRTTRFDRRSRSNWRWGVGEVIGGHENALRRPPLVPAGSLRHFTVRFGNGEEQRGGNRERNSESSPA</sequence>
<keyword evidence="3" id="KW-1185">Reference proteome</keyword>
<protein>
    <submittedName>
        <fullName evidence="2">Uncharacterized protein</fullName>
    </submittedName>
</protein>